<gene>
    <name evidence="1" type="ORF">OVA965_LOCUS7248</name>
    <name evidence="2" type="ORF">TMI583_LOCUS7244</name>
</gene>
<name>A0A8S2D0Y8_9BILA</name>
<evidence type="ECO:0000313" key="1">
    <source>
        <dbReference type="EMBL" id="CAF0853099.1"/>
    </source>
</evidence>
<dbReference type="InterPro" id="IPR027417">
    <property type="entry name" value="P-loop_NTPase"/>
</dbReference>
<proteinExistence type="predicted"/>
<dbReference type="PANTHER" id="PTHR43394">
    <property type="entry name" value="ATP-DEPENDENT PERMEASE MDL1, MITOCHONDRIAL"/>
    <property type="match status" value="1"/>
</dbReference>
<dbReference type="Proteomes" id="UP000677228">
    <property type="component" value="Unassembled WGS sequence"/>
</dbReference>
<dbReference type="GO" id="GO:0005743">
    <property type="term" value="C:mitochondrial inner membrane"/>
    <property type="evidence" value="ECO:0007669"/>
    <property type="project" value="TreeGrafter"/>
</dbReference>
<dbReference type="AlphaFoldDB" id="A0A8S2D0Y8"/>
<dbReference type="GO" id="GO:0090374">
    <property type="term" value="P:oligopeptide export from mitochondrion"/>
    <property type="evidence" value="ECO:0007669"/>
    <property type="project" value="TreeGrafter"/>
</dbReference>
<dbReference type="SUPFAM" id="SSF52540">
    <property type="entry name" value="P-loop containing nucleoside triphosphate hydrolases"/>
    <property type="match status" value="1"/>
</dbReference>
<evidence type="ECO:0000313" key="2">
    <source>
        <dbReference type="EMBL" id="CAF3638288.1"/>
    </source>
</evidence>
<dbReference type="Proteomes" id="UP000682733">
    <property type="component" value="Unassembled WGS sequence"/>
</dbReference>
<dbReference type="Gene3D" id="3.40.50.300">
    <property type="entry name" value="P-loop containing nucleotide triphosphate hydrolases"/>
    <property type="match status" value="1"/>
</dbReference>
<organism evidence="1 3">
    <name type="scientific">Didymodactylos carnosus</name>
    <dbReference type="NCBI Taxonomy" id="1234261"/>
    <lineage>
        <taxon>Eukaryota</taxon>
        <taxon>Metazoa</taxon>
        <taxon>Spiralia</taxon>
        <taxon>Gnathifera</taxon>
        <taxon>Rotifera</taxon>
        <taxon>Eurotatoria</taxon>
        <taxon>Bdelloidea</taxon>
        <taxon>Philodinida</taxon>
        <taxon>Philodinidae</taxon>
        <taxon>Didymodactylos</taxon>
    </lineage>
</organism>
<reference evidence="1" key="1">
    <citation type="submission" date="2021-02" db="EMBL/GenBank/DDBJ databases">
        <authorList>
            <person name="Nowell W R."/>
        </authorList>
    </citation>
    <scope>NUCLEOTIDE SEQUENCE</scope>
</reference>
<protein>
    <recommendedName>
        <fullName evidence="4">p-glycoprotein</fullName>
    </recommendedName>
</protein>
<dbReference type="InterPro" id="IPR039421">
    <property type="entry name" value="Type_1_exporter"/>
</dbReference>
<comment type="caution">
    <text evidence="1">The sequence shown here is derived from an EMBL/GenBank/DDBJ whole genome shotgun (WGS) entry which is preliminary data.</text>
</comment>
<dbReference type="EMBL" id="CAJOBA010002283">
    <property type="protein sequence ID" value="CAF3638288.1"/>
    <property type="molecule type" value="Genomic_DNA"/>
</dbReference>
<sequence length="101" mass="11235">MTSTHSDDHRSFAIAGNQKPTISLSDIHVVEKKIVLDVLDKARAGRTSVIIAHRLSTITNTDKVAVVDCGRVREEGTHEELLQNGEIYFNLAMAQEHPERT</sequence>
<accession>A0A8S2D0Y8</accession>
<evidence type="ECO:0008006" key="4">
    <source>
        <dbReference type="Google" id="ProtNLM"/>
    </source>
</evidence>
<dbReference type="EMBL" id="CAJNOK010002283">
    <property type="protein sequence ID" value="CAF0853099.1"/>
    <property type="molecule type" value="Genomic_DNA"/>
</dbReference>
<dbReference type="GO" id="GO:0015421">
    <property type="term" value="F:ABC-type oligopeptide transporter activity"/>
    <property type="evidence" value="ECO:0007669"/>
    <property type="project" value="TreeGrafter"/>
</dbReference>
<evidence type="ECO:0000313" key="3">
    <source>
        <dbReference type="Proteomes" id="UP000677228"/>
    </source>
</evidence>
<dbReference type="PANTHER" id="PTHR43394:SF1">
    <property type="entry name" value="ATP-BINDING CASSETTE SUB-FAMILY B MEMBER 10, MITOCHONDRIAL"/>
    <property type="match status" value="1"/>
</dbReference>